<dbReference type="GO" id="GO:0005544">
    <property type="term" value="F:calcium-dependent phospholipid binding"/>
    <property type="evidence" value="ECO:0007669"/>
    <property type="project" value="InterPro"/>
</dbReference>
<dbReference type="Pfam" id="PF07002">
    <property type="entry name" value="Copine"/>
    <property type="match status" value="1"/>
</dbReference>
<dbReference type="InterPro" id="IPR010734">
    <property type="entry name" value="Copine_C"/>
</dbReference>
<keyword evidence="3" id="KW-1185">Reference proteome</keyword>
<dbReference type="InterPro" id="IPR045052">
    <property type="entry name" value="Copine"/>
</dbReference>
<comment type="caution">
    <text evidence="2">The sequence shown here is derived from an EMBL/GenBank/DDBJ whole genome shotgun (WGS) entry which is preliminary data.</text>
</comment>
<dbReference type="InParanoid" id="A0A2J7R6C7"/>
<dbReference type="GO" id="GO:0005886">
    <property type="term" value="C:plasma membrane"/>
    <property type="evidence" value="ECO:0007669"/>
    <property type="project" value="TreeGrafter"/>
</dbReference>
<dbReference type="OrthoDB" id="5855668at2759"/>
<feature type="domain" description="VWFA" evidence="1">
    <location>
        <begin position="97"/>
        <end position="298"/>
    </location>
</feature>
<dbReference type="InterPro" id="IPR002035">
    <property type="entry name" value="VWF_A"/>
</dbReference>
<reference evidence="2 3" key="1">
    <citation type="submission" date="2017-12" db="EMBL/GenBank/DDBJ databases">
        <title>Hemimetabolous genomes reveal molecular basis of termite eusociality.</title>
        <authorList>
            <person name="Harrison M.C."/>
            <person name="Jongepier E."/>
            <person name="Robertson H.M."/>
            <person name="Arning N."/>
            <person name="Bitard-Feildel T."/>
            <person name="Chao H."/>
            <person name="Childers C.P."/>
            <person name="Dinh H."/>
            <person name="Doddapaneni H."/>
            <person name="Dugan S."/>
            <person name="Gowin J."/>
            <person name="Greiner C."/>
            <person name="Han Y."/>
            <person name="Hu H."/>
            <person name="Hughes D.S.T."/>
            <person name="Huylmans A.-K."/>
            <person name="Kemena C."/>
            <person name="Kremer L.P.M."/>
            <person name="Lee S.L."/>
            <person name="Lopez-Ezquerra A."/>
            <person name="Mallet L."/>
            <person name="Monroy-Kuhn J.M."/>
            <person name="Moser A."/>
            <person name="Murali S.C."/>
            <person name="Muzny D.M."/>
            <person name="Otani S."/>
            <person name="Piulachs M.-D."/>
            <person name="Poelchau M."/>
            <person name="Qu J."/>
            <person name="Schaub F."/>
            <person name="Wada-Katsumata A."/>
            <person name="Worley K.C."/>
            <person name="Xie Q."/>
            <person name="Ylla G."/>
            <person name="Poulsen M."/>
            <person name="Gibbs R.A."/>
            <person name="Schal C."/>
            <person name="Richards S."/>
            <person name="Belles X."/>
            <person name="Korb J."/>
            <person name="Bornberg-Bauer E."/>
        </authorList>
    </citation>
    <scope>NUCLEOTIDE SEQUENCE [LARGE SCALE GENOMIC DNA]</scope>
    <source>
        <tissue evidence="2">Whole body</tissue>
    </source>
</reference>
<dbReference type="STRING" id="105785.A0A2J7R6C7"/>
<evidence type="ECO:0000259" key="1">
    <source>
        <dbReference type="SMART" id="SM00327"/>
    </source>
</evidence>
<dbReference type="GO" id="GO:0071277">
    <property type="term" value="P:cellular response to calcium ion"/>
    <property type="evidence" value="ECO:0007669"/>
    <property type="project" value="TreeGrafter"/>
</dbReference>
<dbReference type="AlphaFoldDB" id="A0A2J7R6C7"/>
<accession>A0A2J7R6C7</accession>
<proteinExistence type="predicted"/>
<gene>
    <name evidence="2" type="ORF">B7P43_G17844</name>
</gene>
<dbReference type="SUPFAM" id="SSF53300">
    <property type="entry name" value="vWA-like"/>
    <property type="match status" value="1"/>
</dbReference>
<protein>
    <recommendedName>
        <fullName evidence="1">VWFA domain-containing protein</fullName>
    </recommendedName>
</protein>
<name>A0A2J7R6C7_9NEOP</name>
<dbReference type="EMBL" id="NEVH01006812">
    <property type="protein sequence ID" value="PNF36378.1"/>
    <property type="molecule type" value="Genomic_DNA"/>
</dbReference>
<dbReference type="SMART" id="SM00327">
    <property type="entry name" value="VWA"/>
    <property type="match status" value="1"/>
</dbReference>
<sequence>MEGSREHGNGPSGSVNCGKLLSSYEIEGFSRRAHLHEVSFDFSACDDGHNFAAISESTYCHMKKKNSSYTHSGLISLDFFEIRQIHSFMDYIKGGTQLHCSIAIDFTGSNGNPTSPQSLHYISTAPNAYEQAIQAVGGIIQDYDSDKLFPVLGFGAKLPPDGRVSHEFFVNMNPTNPYCSGIAGVLEAYRNCIHQVQLYGPTNFSPVINHVSRFASTYRDGSSYFILLILTDGIITDMPQTIQAIVSASVLPMSIIIVGIGTADFTAMEVLDADTVPLKAGGVHASRDIVQFVPFNRFVTMGDPSMARIRLAREVLAEIPTQFTGYMKANNIAPRPPQENVSVLPPDPMFAHTTI</sequence>
<organism evidence="2 3">
    <name type="scientific">Cryptotermes secundus</name>
    <dbReference type="NCBI Taxonomy" id="105785"/>
    <lineage>
        <taxon>Eukaryota</taxon>
        <taxon>Metazoa</taxon>
        <taxon>Ecdysozoa</taxon>
        <taxon>Arthropoda</taxon>
        <taxon>Hexapoda</taxon>
        <taxon>Insecta</taxon>
        <taxon>Pterygota</taxon>
        <taxon>Neoptera</taxon>
        <taxon>Polyneoptera</taxon>
        <taxon>Dictyoptera</taxon>
        <taxon>Blattodea</taxon>
        <taxon>Blattoidea</taxon>
        <taxon>Termitoidae</taxon>
        <taxon>Kalotermitidae</taxon>
        <taxon>Cryptotermitinae</taxon>
        <taxon>Cryptotermes</taxon>
    </lineage>
</organism>
<dbReference type="Proteomes" id="UP000235965">
    <property type="component" value="Unassembled WGS sequence"/>
</dbReference>
<evidence type="ECO:0000313" key="3">
    <source>
        <dbReference type="Proteomes" id="UP000235965"/>
    </source>
</evidence>
<evidence type="ECO:0000313" key="2">
    <source>
        <dbReference type="EMBL" id="PNF36378.1"/>
    </source>
</evidence>
<dbReference type="PANTHER" id="PTHR10857">
    <property type="entry name" value="COPINE"/>
    <property type="match status" value="1"/>
</dbReference>
<dbReference type="GO" id="GO:0032991">
    <property type="term" value="C:protein-containing complex"/>
    <property type="evidence" value="ECO:0007669"/>
    <property type="project" value="UniProtKB-ARBA"/>
</dbReference>
<dbReference type="InterPro" id="IPR036465">
    <property type="entry name" value="vWFA_dom_sf"/>
</dbReference>
<dbReference type="PANTHER" id="PTHR10857:SF106">
    <property type="entry name" value="C2 DOMAIN-CONTAINING PROTEIN"/>
    <property type="match status" value="1"/>
</dbReference>